<comment type="caution">
    <text evidence="2">The sequence shown here is derived from an EMBL/GenBank/DDBJ whole genome shotgun (WGS) entry which is preliminary data.</text>
</comment>
<evidence type="ECO:0000313" key="3">
    <source>
        <dbReference type="Proteomes" id="UP001151760"/>
    </source>
</evidence>
<evidence type="ECO:0000313" key="2">
    <source>
        <dbReference type="EMBL" id="GJS64116.1"/>
    </source>
</evidence>
<feature type="region of interest" description="Disordered" evidence="1">
    <location>
        <begin position="195"/>
        <end position="214"/>
    </location>
</feature>
<protein>
    <recommendedName>
        <fullName evidence="4">DUF4283 domain-containing protein</fullName>
    </recommendedName>
</protein>
<dbReference type="Proteomes" id="UP001151760">
    <property type="component" value="Unassembled WGS sequence"/>
</dbReference>
<organism evidence="2 3">
    <name type="scientific">Tanacetum coccineum</name>
    <dbReference type="NCBI Taxonomy" id="301880"/>
    <lineage>
        <taxon>Eukaryota</taxon>
        <taxon>Viridiplantae</taxon>
        <taxon>Streptophyta</taxon>
        <taxon>Embryophyta</taxon>
        <taxon>Tracheophyta</taxon>
        <taxon>Spermatophyta</taxon>
        <taxon>Magnoliopsida</taxon>
        <taxon>eudicotyledons</taxon>
        <taxon>Gunneridae</taxon>
        <taxon>Pentapetalae</taxon>
        <taxon>asterids</taxon>
        <taxon>campanulids</taxon>
        <taxon>Asterales</taxon>
        <taxon>Asteraceae</taxon>
        <taxon>Asteroideae</taxon>
        <taxon>Anthemideae</taxon>
        <taxon>Anthemidinae</taxon>
        <taxon>Tanacetum</taxon>
    </lineage>
</organism>
<feature type="region of interest" description="Disordered" evidence="1">
    <location>
        <begin position="142"/>
        <end position="171"/>
    </location>
</feature>
<keyword evidence="3" id="KW-1185">Reference proteome</keyword>
<feature type="compositionally biased region" description="Polar residues" evidence="1">
    <location>
        <begin position="142"/>
        <end position="155"/>
    </location>
</feature>
<accession>A0ABQ4XFY0</accession>
<evidence type="ECO:0000256" key="1">
    <source>
        <dbReference type="SAM" id="MobiDB-lite"/>
    </source>
</evidence>
<gene>
    <name evidence="2" type="ORF">Tco_0678680</name>
</gene>
<sequence length="214" mass="23779">MKKVMVGKDGKPLMAARCAHFDANRPGVNEHGDLIGKHGNTRKAARQVNVENNAIVAVVNNIADEFVQGANVAIPLAGVEEVSQRFENTLYGYFIGKRLVFPLVETYVKNAWAKFGLERTMLTNGFFFFQFATREGLKTTLQTTNDKATTSNSDSSVRKDNQPTMKPEEAAKDYLEDVLGDDDEEVEEVYIEYNGRHAKQNKGASTPSNQVQDV</sequence>
<name>A0ABQ4XFY0_9ASTR</name>
<proteinExistence type="predicted"/>
<reference evidence="2" key="1">
    <citation type="journal article" date="2022" name="Int. J. Mol. Sci.">
        <title>Draft Genome of Tanacetum Coccineum: Genomic Comparison of Closely Related Tanacetum-Family Plants.</title>
        <authorList>
            <person name="Yamashiro T."/>
            <person name="Shiraishi A."/>
            <person name="Nakayama K."/>
            <person name="Satake H."/>
        </authorList>
    </citation>
    <scope>NUCLEOTIDE SEQUENCE</scope>
</reference>
<reference evidence="2" key="2">
    <citation type="submission" date="2022-01" db="EMBL/GenBank/DDBJ databases">
        <authorList>
            <person name="Yamashiro T."/>
            <person name="Shiraishi A."/>
            <person name="Satake H."/>
            <person name="Nakayama K."/>
        </authorList>
    </citation>
    <scope>NUCLEOTIDE SEQUENCE</scope>
</reference>
<dbReference type="EMBL" id="BQNB010009480">
    <property type="protein sequence ID" value="GJS64116.1"/>
    <property type="molecule type" value="Genomic_DNA"/>
</dbReference>
<evidence type="ECO:0008006" key="4">
    <source>
        <dbReference type="Google" id="ProtNLM"/>
    </source>
</evidence>
<feature type="compositionally biased region" description="Polar residues" evidence="1">
    <location>
        <begin position="202"/>
        <end position="214"/>
    </location>
</feature>
<feature type="compositionally biased region" description="Basic and acidic residues" evidence="1">
    <location>
        <begin position="156"/>
        <end position="171"/>
    </location>
</feature>